<evidence type="ECO:0000256" key="3">
    <source>
        <dbReference type="ARBA" id="ARBA00010117"/>
    </source>
</evidence>
<dbReference type="GO" id="GO:0006123">
    <property type="term" value="P:mitochondrial electron transport, cytochrome c to oxygen"/>
    <property type="evidence" value="ECO:0007669"/>
    <property type="project" value="InterPro"/>
</dbReference>
<evidence type="ECO:0000313" key="11">
    <source>
        <dbReference type="EMBL" id="CAI5798112.1"/>
    </source>
</evidence>
<sequence length="67" mass="7391">MSLQLLRRAALRLPSLAPQPARGITAKAPKDPIGPVETVIGLTTFFITFLVPSGWILKNLESYKTRE</sequence>
<evidence type="ECO:0000256" key="10">
    <source>
        <dbReference type="SAM" id="Phobius"/>
    </source>
</evidence>
<evidence type="ECO:0000256" key="8">
    <source>
        <dbReference type="ARBA" id="ARBA00023128"/>
    </source>
</evidence>
<organism evidence="11 12">
    <name type="scientific">Podarcis lilfordi</name>
    <name type="common">Lilford's wall lizard</name>
    <dbReference type="NCBI Taxonomy" id="74358"/>
    <lineage>
        <taxon>Eukaryota</taxon>
        <taxon>Metazoa</taxon>
        <taxon>Chordata</taxon>
        <taxon>Craniata</taxon>
        <taxon>Vertebrata</taxon>
        <taxon>Euteleostomi</taxon>
        <taxon>Lepidosauria</taxon>
        <taxon>Squamata</taxon>
        <taxon>Bifurcata</taxon>
        <taxon>Unidentata</taxon>
        <taxon>Episquamata</taxon>
        <taxon>Laterata</taxon>
        <taxon>Lacertibaenia</taxon>
        <taxon>Lacertidae</taxon>
        <taxon>Podarcis</taxon>
    </lineage>
</organism>
<evidence type="ECO:0000256" key="9">
    <source>
        <dbReference type="ARBA" id="ARBA00023136"/>
    </source>
</evidence>
<dbReference type="FunFam" id="4.10.81.10:FF:000001">
    <property type="entry name" value="Cytochrome c oxidase subunit 8B, mitochondrial"/>
    <property type="match status" value="1"/>
</dbReference>
<dbReference type="GO" id="GO:0005743">
    <property type="term" value="C:mitochondrial inner membrane"/>
    <property type="evidence" value="ECO:0007669"/>
    <property type="project" value="UniProtKB-SubCell"/>
</dbReference>
<evidence type="ECO:0000256" key="2">
    <source>
        <dbReference type="ARBA" id="ARBA00004673"/>
    </source>
</evidence>
<dbReference type="AlphaFoldDB" id="A0AA35PVB6"/>
<evidence type="ECO:0000256" key="5">
    <source>
        <dbReference type="ARBA" id="ARBA00022792"/>
    </source>
</evidence>
<dbReference type="PANTHER" id="PTHR16717:SF2">
    <property type="entry name" value="CYTOCHROME C OXIDASE SUBUNIT 8C, MITOCHONDRIAL"/>
    <property type="match status" value="1"/>
</dbReference>
<evidence type="ECO:0000256" key="7">
    <source>
        <dbReference type="ARBA" id="ARBA00022989"/>
    </source>
</evidence>
<keyword evidence="9 10" id="KW-0472">Membrane</keyword>
<dbReference type="PANTHER" id="PTHR16717">
    <property type="entry name" value="CYTOCHROME C OXIDASE POLYPEPTIDE VIII"/>
    <property type="match status" value="1"/>
</dbReference>
<keyword evidence="8" id="KW-0496">Mitochondrion</keyword>
<dbReference type="GO" id="GO:0045277">
    <property type="term" value="C:respiratory chain complex IV"/>
    <property type="evidence" value="ECO:0007669"/>
    <property type="project" value="InterPro"/>
</dbReference>
<proteinExistence type="inferred from homology"/>
<evidence type="ECO:0000313" key="12">
    <source>
        <dbReference type="Proteomes" id="UP001178461"/>
    </source>
</evidence>
<comment type="similarity">
    <text evidence="3">Belongs to the cytochrome c oxidase VIII family.</text>
</comment>
<dbReference type="EMBL" id="OX395143">
    <property type="protein sequence ID" value="CAI5798112.1"/>
    <property type="molecule type" value="Genomic_DNA"/>
</dbReference>
<feature type="transmembrane region" description="Helical" evidence="10">
    <location>
        <begin position="39"/>
        <end position="57"/>
    </location>
</feature>
<reference evidence="11" key="1">
    <citation type="submission" date="2022-12" db="EMBL/GenBank/DDBJ databases">
        <authorList>
            <person name="Alioto T."/>
            <person name="Alioto T."/>
            <person name="Gomez Garrido J."/>
        </authorList>
    </citation>
    <scope>NUCLEOTIDE SEQUENCE</scope>
</reference>
<accession>A0AA35PVB6</accession>
<gene>
    <name evidence="11" type="ORF">PODLI_1B022117</name>
</gene>
<evidence type="ECO:0000256" key="6">
    <source>
        <dbReference type="ARBA" id="ARBA00022946"/>
    </source>
</evidence>
<keyword evidence="5" id="KW-0999">Mitochondrion inner membrane</keyword>
<dbReference type="SUPFAM" id="SSF81431">
    <property type="entry name" value="Mitochondrial cytochrome c oxidase subunit VIIIb (aka IX)"/>
    <property type="match status" value="1"/>
</dbReference>
<dbReference type="InterPro" id="IPR003205">
    <property type="entry name" value="Cyt_c_oxidase_su8"/>
</dbReference>
<evidence type="ECO:0000256" key="4">
    <source>
        <dbReference type="ARBA" id="ARBA00022692"/>
    </source>
</evidence>
<evidence type="ECO:0000256" key="1">
    <source>
        <dbReference type="ARBA" id="ARBA00004434"/>
    </source>
</evidence>
<comment type="pathway">
    <text evidence="2">Energy metabolism; oxidative phosphorylation.</text>
</comment>
<keyword evidence="12" id="KW-1185">Reference proteome</keyword>
<dbReference type="Proteomes" id="UP001178461">
    <property type="component" value="Chromosome 16"/>
</dbReference>
<dbReference type="InterPro" id="IPR036548">
    <property type="entry name" value="Cyt_c_oxidase_su8_sf"/>
</dbReference>
<dbReference type="Gene3D" id="4.10.81.10">
    <property type="entry name" value="Cytochrome c oxidase, subunit 8"/>
    <property type="match status" value="1"/>
</dbReference>
<dbReference type="Pfam" id="PF02285">
    <property type="entry name" value="COX8"/>
    <property type="match status" value="1"/>
</dbReference>
<keyword evidence="7 10" id="KW-1133">Transmembrane helix</keyword>
<protein>
    <submittedName>
        <fullName evidence="11">Cytochrome c oxidase subunit 8A, mitochondrial</fullName>
    </submittedName>
</protein>
<comment type="subcellular location">
    <subcellularLocation>
        <location evidence="1">Mitochondrion inner membrane</location>
        <topology evidence="1">Single-pass membrane protein</topology>
    </subcellularLocation>
</comment>
<keyword evidence="6" id="KW-0809">Transit peptide</keyword>
<name>A0AA35PVB6_9SAUR</name>
<keyword evidence="4 10" id="KW-0812">Transmembrane</keyword>